<feature type="transmembrane region" description="Helical" evidence="1">
    <location>
        <begin position="40"/>
        <end position="61"/>
    </location>
</feature>
<accession>A0ABT8QY19</accession>
<evidence type="ECO:0000256" key="1">
    <source>
        <dbReference type="SAM" id="Phobius"/>
    </source>
</evidence>
<proteinExistence type="predicted"/>
<feature type="transmembrane region" description="Helical" evidence="1">
    <location>
        <begin position="81"/>
        <end position="101"/>
    </location>
</feature>
<dbReference type="RefSeq" id="WP_302050005.1">
    <property type="nucleotide sequence ID" value="NZ_JAMJEV010000025.1"/>
</dbReference>
<reference evidence="2" key="1">
    <citation type="submission" date="2022-05" db="EMBL/GenBank/DDBJ databases">
        <title>Expanded diversity of anoxic marine methylotrophy in a Black Sea sulfate reducing microorganism.</title>
        <authorList>
            <person name="Fischer P.Q."/>
            <person name="Stams A.J.M."/>
            <person name="Villanueva L."/>
            <person name="Sousa D.Z."/>
        </authorList>
    </citation>
    <scope>NUCLEOTIDE SEQUENCE</scope>
    <source>
        <strain evidence="2">P130</strain>
    </source>
</reference>
<gene>
    <name evidence="2" type="ORF">M8H41_21485</name>
</gene>
<evidence type="ECO:0000313" key="3">
    <source>
        <dbReference type="Proteomes" id="UP001176021"/>
    </source>
</evidence>
<dbReference type="Proteomes" id="UP001176021">
    <property type="component" value="Unassembled WGS sequence"/>
</dbReference>
<keyword evidence="1" id="KW-1133">Transmembrane helix</keyword>
<keyword evidence="1" id="KW-0472">Membrane</keyword>
<sequence>MKVKKLFLWTLSFIVALFLIYNVMVLFTVIQEKMFLPQDYIFWTFSYPISRLSFIFFYYFIFAFFAKKVEIMKYAKRNGKWFYPTFVFANSILIYTLLFNVCVITNNTIINHTFLSPQGKVCNYSDIVRIDTGVSEKRSFNPLVHTKGDFYYLITLKDGTAIDLNDVGGTKNNKDVYEVLEATDRTLVNKGINKTSKIETLQYFNRNLIFADRIENILNNVK</sequence>
<feature type="transmembrane region" description="Helical" evidence="1">
    <location>
        <begin position="7"/>
        <end position="28"/>
    </location>
</feature>
<name>A0ABT8QY19_9FIRM</name>
<protein>
    <submittedName>
        <fullName evidence="2">Uncharacterized protein</fullName>
    </submittedName>
</protein>
<comment type="caution">
    <text evidence="2">The sequence shown here is derived from an EMBL/GenBank/DDBJ whole genome shotgun (WGS) entry which is preliminary data.</text>
</comment>
<organism evidence="2 3">
    <name type="scientific">Desulfosporosinus nitroreducens</name>
    <dbReference type="NCBI Taxonomy" id="2018668"/>
    <lineage>
        <taxon>Bacteria</taxon>
        <taxon>Bacillati</taxon>
        <taxon>Bacillota</taxon>
        <taxon>Clostridia</taxon>
        <taxon>Eubacteriales</taxon>
        <taxon>Desulfitobacteriaceae</taxon>
        <taxon>Desulfosporosinus</taxon>
    </lineage>
</organism>
<keyword evidence="3" id="KW-1185">Reference proteome</keyword>
<dbReference type="EMBL" id="JAMJEV010000025">
    <property type="protein sequence ID" value="MDO0825394.1"/>
    <property type="molecule type" value="Genomic_DNA"/>
</dbReference>
<evidence type="ECO:0000313" key="2">
    <source>
        <dbReference type="EMBL" id="MDO0825394.1"/>
    </source>
</evidence>
<keyword evidence="1" id="KW-0812">Transmembrane</keyword>